<evidence type="ECO:0000313" key="8">
    <source>
        <dbReference type="EMBL" id="KAK4523295.1"/>
    </source>
</evidence>
<dbReference type="PRINTS" id="PR01035">
    <property type="entry name" value="TCRTETA"/>
</dbReference>
<dbReference type="Pfam" id="PF07690">
    <property type="entry name" value="MFS_1"/>
    <property type="match status" value="1"/>
</dbReference>
<sequence>MSHSLSEERIPLLSSKDEHKGLSKQGRPLEGDSLNGEARYDSPCIEWKSLCVVYLVTLLSESSRGLFLASQWPYLERLGGSKSMLGMFVALFSVGRMLSTVPLGFLSDRFSIKTVFFWCTIFQIFGHFLYCVAPGVSVLLISRVLVGFGSATMSLSRAHVTKATPLVERTKHFGYLSAVQFIGFAVLPLANGALAELPVFSWAFITFDPLTSPGWTLFVANVLCLFVIFFYYYDPQPVSHSMSEENNDTKSSSAMNSSSPYRPDFSVLGACLFLNVCFRGVIAEFETISSPLMIDMYHVSVADTGFIIGVLGCVGLVWYLSLAWLSKYFGDAQLTLMGLLLLLLGTLWLAIPVGRPSFIVFLFNMALVWSVAYPIGQTAVLSLFSKVLKNVPVGGFLGVFSALGSFARIIFACLAGGLWSIGGFRSVFTCAVIFVVASIFVFAFAFSSFREQLKARVDI</sequence>
<keyword evidence="9" id="KW-1185">Reference proteome</keyword>
<dbReference type="InterPro" id="IPR011701">
    <property type="entry name" value="MFS"/>
</dbReference>
<evidence type="ECO:0000313" key="9">
    <source>
        <dbReference type="Proteomes" id="UP001300502"/>
    </source>
</evidence>
<feature type="transmembrane region" description="Helical" evidence="6">
    <location>
        <begin position="426"/>
        <end position="446"/>
    </location>
</feature>
<dbReference type="PANTHER" id="PTHR23510">
    <property type="entry name" value="INNER MEMBRANE TRANSPORT PROTEIN YAJR"/>
    <property type="match status" value="1"/>
</dbReference>
<protein>
    <recommendedName>
        <fullName evidence="7">Major facilitator superfamily (MFS) profile domain-containing protein</fullName>
    </recommendedName>
</protein>
<gene>
    <name evidence="8" type="ORF">GAYE_PCTG50G1188</name>
</gene>
<dbReference type="InterPro" id="IPR036259">
    <property type="entry name" value="MFS_trans_sf"/>
</dbReference>
<dbReference type="Proteomes" id="UP001300502">
    <property type="component" value="Unassembled WGS sequence"/>
</dbReference>
<dbReference type="GO" id="GO:0012505">
    <property type="term" value="C:endomembrane system"/>
    <property type="evidence" value="ECO:0007669"/>
    <property type="project" value="UniProtKB-SubCell"/>
</dbReference>
<feature type="transmembrane region" description="Helical" evidence="6">
    <location>
        <begin position="127"/>
        <end position="152"/>
    </location>
</feature>
<evidence type="ECO:0000256" key="1">
    <source>
        <dbReference type="ARBA" id="ARBA00004127"/>
    </source>
</evidence>
<dbReference type="InterPro" id="IPR051068">
    <property type="entry name" value="MFS_Domain-Containing_Protein"/>
</dbReference>
<feature type="domain" description="Major facilitator superfamily (MFS) profile" evidence="7">
    <location>
        <begin position="49"/>
        <end position="449"/>
    </location>
</feature>
<dbReference type="AlphaFoldDB" id="A0AAV9I803"/>
<feature type="transmembrane region" description="Helical" evidence="6">
    <location>
        <begin position="173"/>
        <end position="194"/>
    </location>
</feature>
<evidence type="ECO:0000256" key="4">
    <source>
        <dbReference type="ARBA" id="ARBA00022989"/>
    </source>
</evidence>
<feature type="transmembrane region" description="Helical" evidence="6">
    <location>
        <begin position="85"/>
        <end position="107"/>
    </location>
</feature>
<dbReference type="PANTHER" id="PTHR23510:SF3">
    <property type="entry name" value="MAJOR FACILITATOR SUPERFAMILY DOMAIN-CONTAINING PROTEIN 8"/>
    <property type="match status" value="1"/>
</dbReference>
<name>A0AAV9I803_9RHOD</name>
<dbReference type="SUPFAM" id="SSF103473">
    <property type="entry name" value="MFS general substrate transporter"/>
    <property type="match status" value="1"/>
</dbReference>
<dbReference type="EMBL" id="JANCYU010000013">
    <property type="protein sequence ID" value="KAK4523295.1"/>
    <property type="molecule type" value="Genomic_DNA"/>
</dbReference>
<feature type="transmembrane region" description="Helical" evidence="6">
    <location>
        <begin position="265"/>
        <end position="285"/>
    </location>
</feature>
<feature type="transmembrane region" description="Helical" evidence="6">
    <location>
        <begin position="305"/>
        <end position="325"/>
    </location>
</feature>
<comment type="caution">
    <text evidence="8">The sequence shown here is derived from an EMBL/GenBank/DDBJ whole genome shotgun (WGS) entry which is preliminary data.</text>
</comment>
<comment type="subcellular location">
    <subcellularLocation>
        <location evidence="1">Endomembrane system</location>
        <topology evidence="1">Multi-pass membrane protein</topology>
    </subcellularLocation>
</comment>
<feature type="transmembrane region" description="Helical" evidence="6">
    <location>
        <begin position="396"/>
        <end position="420"/>
    </location>
</feature>
<dbReference type="InterPro" id="IPR001958">
    <property type="entry name" value="Tet-R_TetA/multi-R_MdtG-like"/>
</dbReference>
<dbReference type="PROSITE" id="PS50850">
    <property type="entry name" value="MFS"/>
    <property type="match status" value="1"/>
</dbReference>
<evidence type="ECO:0000256" key="2">
    <source>
        <dbReference type="ARBA" id="ARBA00022448"/>
    </source>
</evidence>
<dbReference type="GO" id="GO:0022857">
    <property type="term" value="F:transmembrane transporter activity"/>
    <property type="evidence" value="ECO:0007669"/>
    <property type="project" value="InterPro"/>
</dbReference>
<dbReference type="Gene3D" id="1.20.1250.20">
    <property type="entry name" value="MFS general substrate transporter like domains"/>
    <property type="match status" value="1"/>
</dbReference>
<keyword evidence="2" id="KW-0813">Transport</keyword>
<keyword evidence="3 6" id="KW-0812">Transmembrane</keyword>
<feature type="transmembrane region" description="Helical" evidence="6">
    <location>
        <begin position="214"/>
        <end position="233"/>
    </location>
</feature>
<reference evidence="8 9" key="1">
    <citation type="submission" date="2022-07" db="EMBL/GenBank/DDBJ databases">
        <title>Genome-wide signatures of adaptation to extreme environments.</title>
        <authorList>
            <person name="Cho C.H."/>
            <person name="Yoon H.S."/>
        </authorList>
    </citation>
    <scope>NUCLEOTIDE SEQUENCE [LARGE SCALE GENOMIC DNA]</scope>
    <source>
        <strain evidence="8 9">108.79 E11</strain>
    </source>
</reference>
<keyword evidence="5 6" id="KW-0472">Membrane</keyword>
<feature type="transmembrane region" description="Helical" evidence="6">
    <location>
        <begin position="357"/>
        <end position="384"/>
    </location>
</feature>
<evidence type="ECO:0000256" key="6">
    <source>
        <dbReference type="SAM" id="Phobius"/>
    </source>
</evidence>
<evidence type="ECO:0000259" key="7">
    <source>
        <dbReference type="PROSITE" id="PS50850"/>
    </source>
</evidence>
<keyword evidence="4 6" id="KW-1133">Transmembrane helix</keyword>
<evidence type="ECO:0000256" key="3">
    <source>
        <dbReference type="ARBA" id="ARBA00022692"/>
    </source>
</evidence>
<feature type="transmembrane region" description="Helical" evidence="6">
    <location>
        <begin position="332"/>
        <end position="351"/>
    </location>
</feature>
<organism evidence="8 9">
    <name type="scientific">Galdieria yellowstonensis</name>
    <dbReference type="NCBI Taxonomy" id="3028027"/>
    <lineage>
        <taxon>Eukaryota</taxon>
        <taxon>Rhodophyta</taxon>
        <taxon>Bangiophyceae</taxon>
        <taxon>Galdieriales</taxon>
        <taxon>Galdieriaceae</taxon>
        <taxon>Galdieria</taxon>
    </lineage>
</organism>
<proteinExistence type="predicted"/>
<evidence type="ECO:0000256" key="5">
    <source>
        <dbReference type="ARBA" id="ARBA00023136"/>
    </source>
</evidence>
<dbReference type="InterPro" id="IPR020846">
    <property type="entry name" value="MFS_dom"/>
</dbReference>
<accession>A0AAV9I803</accession>